<name>A0AAW1WS36_RUBAR</name>
<dbReference type="Proteomes" id="UP001457282">
    <property type="component" value="Unassembled WGS sequence"/>
</dbReference>
<reference evidence="1 2" key="1">
    <citation type="journal article" date="2023" name="G3 (Bethesda)">
        <title>A chromosome-length genome assembly and annotation of blackberry (Rubus argutus, cv. 'Hillquist').</title>
        <authorList>
            <person name="Bruna T."/>
            <person name="Aryal R."/>
            <person name="Dudchenko O."/>
            <person name="Sargent D.J."/>
            <person name="Mead D."/>
            <person name="Buti M."/>
            <person name="Cavallini A."/>
            <person name="Hytonen T."/>
            <person name="Andres J."/>
            <person name="Pham M."/>
            <person name="Weisz D."/>
            <person name="Mascagni F."/>
            <person name="Usai G."/>
            <person name="Natali L."/>
            <person name="Bassil N."/>
            <person name="Fernandez G.E."/>
            <person name="Lomsadze A."/>
            <person name="Armour M."/>
            <person name="Olukolu B."/>
            <person name="Poorten T."/>
            <person name="Britton C."/>
            <person name="Davik J."/>
            <person name="Ashrafi H."/>
            <person name="Aiden E.L."/>
            <person name="Borodovsky M."/>
            <person name="Worthington M."/>
        </authorList>
    </citation>
    <scope>NUCLEOTIDE SEQUENCE [LARGE SCALE GENOMIC DNA]</scope>
    <source>
        <strain evidence="1">PI 553951</strain>
    </source>
</reference>
<gene>
    <name evidence="1" type="ORF">M0R45_024092</name>
</gene>
<protein>
    <submittedName>
        <fullName evidence="1">Uncharacterized protein</fullName>
    </submittedName>
</protein>
<keyword evidence="2" id="KW-1185">Reference proteome</keyword>
<organism evidence="1 2">
    <name type="scientific">Rubus argutus</name>
    <name type="common">Southern blackberry</name>
    <dbReference type="NCBI Taxonomy" id="59490"/>
    <lineage>
        <taxon>Eukaryota</taxon>
        <taxon>Viridiplantae</taxon>
        <taxon>Streptophyta</taxon>
        <taxon>Embryophyta</taxon>
        <taxon>Tracheophyta</taxon>
        <taxon>Spermatophyta</taxon>
        <taxon>Magnoliopsida</taxon>
        <taxon>eudicotyledons</taxon>
        <taxon>Gunneridae</taxon>
        <taxon>Pentapetalae</taxon>
        <taxon>rosids</taxon>
        <taxon>fabids</taxon>
        <taxon>Rosales</taxon>
        <taxon>Rosaceae</taxon>
        <taxon>Rosoideae</taxon>
        <taxon>Rosoideae incertae sedis</taxon>
        <taxon>Rubus</taxon>
    </lineage>
</organism>
<proteinExistence type="predicted"/>
<accession>A0AAW1WS36</accession>
<evidence type="ECO:0000313" key="2">
    <source>
        <dbReference type="Proteomes" id="UP001457282"/>
    </source>
</evidence>
<sequence>MLFIEYPNILSQYSSCPSVPSLSLSPGTTLTASVTSAFGDDQAVIYDVCTISIDGPSCPVPTTPTGIVAVGFQASRSVSQAEVRHGACVGPCAYTVGAHRCCYRRCLHPNLLERAEPVDLLFLPLLIAPPTQPPLKIIPSLLFTLPLK</sequence>
<comment type="caution">
    <text evidence="1">The sequence shown here is derived from an EMBL/GenBank/DDBJ whole genome shotgun (WGS) entry which is preliminary data.</text>
</comment>
<dbReference type="EMBL" id="JBEDUW010000005">
    <property type="protein sequence ID" value="KAK9926884.1"/>
    <property type="molecule type" value="Genomic_DNA"/>
</dbReference>
<evidence type="ECO:0000313" key="1">
    <source>
        <dbReference type="EMBL" id="KAK9926884.1"/>
    </source>
</evidence>
<dbReference type="AlphaFoldDB" id="A0AAW1WS36"/>